<proteinExistence type="inferred from homology"/>
<gene>
    <name evidence="4" type="ORF">M9Y10_001826</name>
</gene>
<dbReference type="InterPro" id="IPR036413">
    <property type="entry name" value="YaeB-like_sf"/>
</dbReference>
<accession>A0ABR2LB32</accession>
<dbReference type="Gene3D" id="2.40.30.70">
    <property type="entry name" value="YaeB-like"/>
    <property type="match status" value="1"/>
</dbReference>
<dbReference type="Proteomes" id="UP001470230">
    <property type="component" value="Unassembled WGS sequence"/>
</dbReference>
<dbReference type="InterPro" id="IPR040372">
    <property type="entry name" value="YaeB-like"/>
</dbReference>
<keyword evidence="1" id="KW-0949">S-adenosyl-L-methionine</keyword>
<comment type="caution">
    <text evidence="4">The sequence shown here is derived from an EMBL/GenBank/DDBJ whole genome shotgun (WGS) entry which is preliminary data.</text>
</comment>
<dbReference type="InterPro" id="IPR023370">
    <property type="entry name" value="TrmO-like_N"/>
</dbReference>
<sequence>MELIQIGTAHTNFKTREETPRSSTDINDESEISILPEYIDCLKGIRENKFIFVLCWLHQSNRDVHEVHRRQDYTKPSVGVFNSRSPDRPNPISLTRAELVKVTENSLIVKNLDLVDGTPVIDIKPYIPHYDSE</sequence>
<organism evidence="4 5">
    <name type="scientific">Tritrichomonas musculus</name>
    <dbReference type="NCBI Taxonomy" id="1915356"/>
    <lineage>
        <taxon>Eukaryota</taxon>
        <taxon>Metamonada</taxon>
        <taxon>Parabasalia</taxon>
        <taxon>Tritrichomonadida</taxon>
        <taxon>Tritrichomonadidae</taxon>
        <taxon>Tritrichomonas</taxon>
    </lineage>
</organism>
<dbReference type="CDD" id="cd09281">
    <property type="entry name" value="UPF0066"/>
    <property type="match status" value="1"/>
</dbReference>
<name>A0ABR2LB32_9EUKA</name>
<dbReference type="PANTHER" id="PTHR12818:SF0">
    <property type="entry name" value="TRNA (ADENINE(37)-N6)-METHYLTRANSFERASE"/>
    <property type="match status" value="1"/>
</dbReference>
<dbReference type="InterPro" id="IPR036414">
    <property type="entry name" value="YaeB_N_sf"/>
</dbReference>
<dbReference type="PROSITE" id="PS51668">
    <property type="entry name" value="TSAA_2"/>
    <property type="match status" value="1"/>
</dbReference>
<protein>
    <recommendedName>
        <fullName evidence="3">TsaA-like domain-containing protein</fullName>
    </recommendedName>
</protein>
<evidence type="ECO:0000313" key="4">
    <source>
        <dbReference type="EMBL" id="KAK8899510.1"/>
    </source>
</evidence>
<evidence type="ECO:0000313" key="5">
    <source>
        <dbReference type="Proteomes" id="UP001470230"/>
    </source>
</evidence>
<dbReference type="NCBIfam" id="TIGR00104">
    <property type="entry name" value="tRNA_TsaA"/>
    <property type="match status" value="1"/>
</dbReference>
<keyword evidence="5" id="KW-1185">Reference proteome</keyword>
<evidence type="ECO:0000259" key="3">
    <source>
        <dbReference type="PROSITE" id="PS51668"/>
    </source>
</evidence>
<dbReference type="SUPFAM" id="SSF118196">
    <property type="entry name" value="YaeB-like"/>
    <property type="match status" value="1"/>
</dbReference>
<dbReference type="PANTHER" id="PTHR12818">
    <property type="entry name" value="TRNA (ADENINE(37)-N6)-METHYLTRANSFERASE"/>
    <property type="match status" value="1"/>
</dbReference>
<comment type="similarity">
    <text evidence="2">Belongs to the tRNA methyltransferase O family.</text>
</comment>
<dbReference type="EMBL" id="JAPFFF010000001">
    <property type="protein sequence ID" value="KAK8899510.1"/>
    <property type="molecule type" value="Genomic_DNA"/>
</dbReference>
<evidence type="ECO:0000256" key="2">
    <source>
        <dbReference type="ARBA" id="ARBA00033753"/>
    </source>
</evidence>
<feature type="domain" description="TsaA-like" evidence="3">
    <location>
        <begin position="3"/>
        <end position="133"/>
    </location>
</feature>
<dbReference type="Pfam" id="PF01980">
    <property type="entry name" value="TrmO_N"/>
    <property type="match status" value="1"/>
</dbReference>
<evidence type="ECO:0000256" key="1">
    <source>
        <dbReference type="ARBA" id="ARBA00022691"/>
    </source>
</evidence>
<reference evidence="4 5" key="1">
    <citation type="submission" date="2024-04" db="EMBL/GenBank/DDBJ databases">
        <title>Tritrichomonas musculus Genome.</title>
        <authorList>
            <person name="Alves-Ferreira E."/>
            <person name="Grigg M."/>
            <person name="Lorenzi H."/>
            <person name="Galac M."/>
        </authorList>
    </citation>
    <scope>NUCLEOTIDE SEQUENCE [LARGE SCALE GENOMIC DNA]</scope>
    <source>
        <strain evidence="4 5">EAF2021</strain>
    </source>
</reference>